<accession>A0A381YGK9</accession>
<dbReference type="EMBL" id="UINC01018181">
    <property type="protein sequence ID" value="SVA76124.1"/>
    <property type="molecule type" value="Genomic_DNA"/>
</dbReference>
<dbReference type="InterPro" id="IPR039426">
    <property type="entry name" value="TonB-dep_rcpt-like"/>
</dbReference>
<dbReference type="InterPro" id="IPR012910">
    <property type="entry name" value="Plug_dom"/>
</dbReference>
<dbReference type="PROSITE" id="PS52016">
    <property type="entry name" value="TONB_DEPENDENT_REC_3"/>
    <property type="match status" value="1"/>
</dbReference>
<protein>
    <recommendedName>
        <fullName evidence="1">TonB-dependent receptor plug domain-containing protein</fullName>
    </recommendedName>
</protein>
<dbReference type="Gene3D" id="2.170.130.10">
    <property type="entry name" value="TonB-dependent receptor, plug domain"/>
    <property type="match status" value="1"/>
</dbReference>
<evidence type="ECO:0000259" key="1">
    <source>
        <dbReference type="Pfam" id="PF07715"/>
    </source>
</evidence>
<dbReference type="PANTHER" id="PTHR40980:SF4">
    <property type="entry name" value="TONB-DEPENDENT RECEPTOR-LIKE BETA-BARREL DOMAIN-CONTAINING PROTEIN"/>
    <property type="match status" value="1"/>
</dbReference>
<organism evidence="2">
    <name type="scientific">marine metagenome</name>
    <dbReference type="NCBI Taxonomy" id="408172"/>
    <lineage>
        <taxon>unclassified sequences</taxon>
        <taxon>metagenomes</taxon>
        <taxon>ecological metagenomes</taxon>
    </lineage>
</organism>
<dbReference type="InterPro" id="IPR037066">
    <property type="entry name" value="Plug_dom_sf"/>
</dbReference>
<dbReference type="PANTHER" id="PTHR40980">
    <property type="entry name" value="PLUG DOMAIN-CONTAINING PROTEIN"/>
    <property type="match status" value="1"/>
</dbReference>
<dbReference type="AlphaFoldDB" id="A0A381YGK9"/>
<evidence type="ECO:0000313" key="2">
    <source>
        <dbReference type="EMBL" id="SVA76124.1"/>
    </source>
</evidence>
<feature type="domain" description="TonB-dependent receptor plug" evidence="1">
    <location>
        <begin position="52"/>
        <end position="138"/>
    </location>
</feature>
<sequence>MKFVKNTFTYIVLLALPFLFVETLTAQENDIEEITVVGKAIKESQQAAIEAKRTAPNVADIISADAIGRFPDQNLADAIGRLPGISIERDQGQARYVSFRGTPKRYTTTAFNGISIPGVENGRIPRFDAYPAVITSQVVANKAITPDMPGESVSGYINVKTFKPSEIDGWSTSFELGMGEQDLGSGDIEK</sequence>
<reference evidence="2" key="1">
    <citation type="submission" date="2018-05" db="EMBL/GenBank/DDBJ databases">
        <authorList>
            <person name="Lanie J.A."/>
            <person name="Ng W.-L."/>
            <person name="Kazmierczak K.M."/>
            <person name="Andrzejewski T.M."/>
            <person name="Davidsen T.M."/>
            <person name="Wayne K.J."/>
            <person name="Tettelin H."/>
            <person name="Glass J.I."/>
            <person name="Rusch D."/>
            <person name="Podicherti R."/>
            <person name="Tsui H.-C.T."/>
            <person name="Winkler M.E."/>
        </authorList>
    </citation>
    <scope>NUCLEOTIDE SEQUENCE</scope>
</reference>
<feature type="non-terminal residue" evidence="2">
    <location>
        <position position="190"/>
    </location>
</feature>
<dbReference type="SUPFAM" id="SSF56935">
    <property type="entry name" value="Porins"/>
    <property type="match status" value="1"/>
</dbReference>
<dbReference type="Pfam" id="PF07715">
    <property type="entry name" value="Plug"/>
    <property type="match status" value="1"/>
</dbReference>
<proteinExistence type="predicted"/>
<name>A0A381YGK9_9ZZZZ</name>
<gene>
    <name evidence="2" type="ORF">METZ01_LOCUS128978</name>
</gene>